<organism evidence="2">
    <name type="scientific">Trepomonas sp. PC1</name>
    <dbReference type="NCBI Taxonomy" id="1076344"/>
    <lineage>
        <taxon>Eukaryota</taxon>
        <taxon>Metamonada</taxon>
        <taxon>Diplomonadida</taxon>
        <taxon>Hexamitidae</taxon>
        <taxon>Hexamitinae</taxon>
        <taxon>Trepomonas</taxon>
    </lineage>
</organism>
<dbReference type="EMBL" id="GDID01006406">
    <property type="protein sequence ID" value="JAP90200.1"/>
    <property type="molecule type" value="Transcribed_RNA"/>
</dbReference>
<protein>
    <submittedName>
        <fullName evidence="2">Uncharacterized protein</fullName>
    </submittedName>
</protein>
<gene>
    <name evidence="2" type="ORF">TPC1_30305</name>
</gene>
<feature type="non-terminal residue" evidence="2">
    <location>
        <position position="1"/>
    </location>
</feature>
<name>A0A146JZT2_9EUKA</name>
<evidence type="ECO:0000256" key="1">
    <source>
        <dbReference type="SAM" id="MobiDB-lite"/>
    </source>
</evidence>
<sequence>LKLQIITDMDLFNCLDEINSRTMLPYGVMTYFQSLGQYFNENMCMRYDRFRCDISNIFKMKLRCPLEFILAYSQYSVDPTMFTIPDQYLNTSQAFAQHAVPFELPKLKSPAPSIIERTVSSQINFKSEHQSKLDISSTEAQQVFSQIEQKNSQLIQSLRRESSESSFEEEKEEKKIQIQSKKLTKILDLMNKYKDSVYPYNIVQIKKNDKFDEAFKYQLGKIFGVNVINGVDFIKGVEKQIKLDNLYREKMKALYQYVSNQLKVQIKTKDELCVYLKLSFTQINNYIPFEIQQYLLSLGDKVQVGICRVYDEFRYSISEVFQLNIDCPLDFIPSFYDYLQKQQNFKPLLGFEERKETPNPFSKNEARLSTRSKVRGNVAISVVEMEDLYERNTKRVEQKKVDELVKDNYSKKAAEKQINLINPKVHINLNIDQDLDDLGDQNYKKVKLHQLQHKHTEELNSVNTVEPHEEKVEEDIKVEDKKPEVPKMFPQQLNVSQIIQNSLMFSQNDFLNANKLKRLVGKVIEKAPYIYPEKIVQSNEKDTLDEDSRQKMENAFGMEVKNAQTFIQQVIMLYKQEQYYQGVIIQLANQFGQLVNLKISSQQELIKQIRIMYSQTNISPSFIKYFCTIGKVIQIGTSKSVDLFRNQLAEIFGIQIPNVFDFVVKFGEFVKSPAKIEEHFDQQRIQVQNNKEAAADFMVEFEEEEKSEDEVKHEKEQNRFEESS</sequence>
<reference evidence="2" key="1">
    <citation type="submission" date="2015-07" db="EMBL/GenBank/DDBJ databases">
        <title>Adaptation to a free-living lifestyle via gene acquisitions in the diplomonad Trepomonas sp. PC1.</title>
        <authorList>
            <person name="Xu F."/>
            <person name="Jerlstrom-Hultqvist J."/>
            <person name="Kolisko M."/>
            <person name="Simpson A.G.B."/>
            <person name="Roger A.J."/>
            <person name="Svard S.G."/>
            <person name="Andersson J.O."/>
        </authorList>
    </citation>
    <scope>NUCLEOTIDE SEQUENCE</scope>
    <source>
        <strain evidence="2">PC1</strain>
    </source>
</reference>
<feature type="compositionally biased region" description="Basic and acidic residues" evidence="1">
    <location>
        <begin position="709"/>
        <end position="724"/>
    </location>
</feature>
<feature type="non-terminal residue" evidence="2">
    <location>
        <position position="724"/>
    </location>
</feature>
<accession>A0A146JZT2</accession>
<feature type="region of interest" description="Disordered" evidence="1">
    <location>
        <begin position="702"/>
        <end position="724"/>
    </location>
</feature>
<evidence type="ECO:0000313" key="2">
    <source>
        <dbReference type="EMBL" id="JAP90200.1"/>
    </source>
</evidence>
<proteinExistence type="predicted"/>
<dbReference type="AlphaFoldDB" id="A0A146JZT2"/>